<evidence type="ECO:0000313" key="3">
    <source>
        <dbReference type="Proteomes" id="UP001270362"/>
    </source>
</evidence>
<dbReference type="AlphaFoldDB" id="A0AAE1CGX5"/>
<comment type="caution">
    <text evidence="2">The sequence shown here is derived from an EMBL/GenBank/DDBJ whole genome shotgun (WGS) entry which is preliminary data.</text>
</comment>
<evidence type="ECO:0000256" key="1">
    <source>
        <dbReference type="SAM" id="SignalP"/>
    </source>
</evidence>
<accession>A0AAE1CGX5</accession>
<reference evidence="2" key="1">
    <citation type="journal article" date="2023" name="Mol. Phylogenet. Evol.">
        <title>Genome-scale phylogeny and comparative genomics of the fungal order Sordariales.</title>
        <authorList>
            <person name="Hensen N."/>
            <person name="Bonometti L."/>
            <person name="Westerberg I."/>
            <person name="Brannstrom I.O."/>
            <person name="Guillou S."/>
            <person name="Cros-Aarteil S."/>
            <person name="Calhoun S."/>
            <person name="Haridas S."/>
            <person name="Kuo A."/>
            <person name="Mondo S."/>
            <person name="Pangilinan J."/>
            <person name="Riley R."/>
            <person name="LaButti K."/>
            <person name="Andreopoulos B."/>
            <person name="Lipzen A."/>
            <person name="Chen C."/>
            <person name="Yan M."/>
            <person name="Daum C."/>
            <person name="Ng V."/>
            <person name="Clum A."/>
            <person name="Steindorff A."/>
            <person name="Ohm R.A."/>
            <person name="Martin F."/>
            <person name="Silar P."/>
            <person name="Natvig D.O."/>
            <person name="Lalanne C."/>
            <person name="Gautier V."/>
            <person name="Ament-Velasquez S.L."/>
            <person name="Kruys A."/>
            <person name="Hutchinson M.I."/>
            <person name="Powell A.J."/>
            <person name="Barry K."/>
            <person name="Miller A.N."/>
            <person name="Grigoriev I.V."/>
            <person name="Debuchy R."/>
            <person name="Gladieux P."/>
            <person name="Hiltunen Thoren M."/>
            <person name="Johannesson H."/>
        </authorList>
    </citation>
    <scope>NUCLEOTIDE SEQUENCE</scope>
    <source>
        <strain evidence="2">CBS 314.62</strain>
    </source>
</reference>
<protein>
    <recommendedName>
        <fullName evidence="4">Secreted protein</fullName>
    </recommendedName>
</protein>
<dbReference type="Proteomes" id="UP001270362">
    <property type="component" value="Unassembled WGS sequence"/>
</dbReference>
<sequence>MLCQPTTIPAPYLICTPVVLLIWRVPLAAAAAARVRDDGVAISNQPLKLPSMLHWSRFVDESPTAHPLTWDHTTAHRLLRLVPNMSAFWFSWPRFERVGQRAQLGEPGGRGGWA</sequence>
<proteinExistence type="predicted"/>
<evidence type="ECO:0008006" key="4">
    <source>
        <dbReference type="Google" id="ProtNLM"/>
    </source>
</evidence>
<gene>
    <name evidence="2" type="ORF">B0T22DRAFT_450622</name>
</gene>
<dbReference type="EMBL" id="JAULSO010000001">
    <property type="protein sequence ID" value="KAK3693743.1"/>
    <property type="molecule type" value="Genomic_DNA"/>
</dbReference>
<feature type="signal peptide" evidence="1">
    <location>
        <begin position="1"/>
        <end position="30"/>
    </location>
</feature>
<feature type="chain" id="PRO_5042203849" description="Secreted protein" evidence="1">
    <location>
        <begin position="31"/>
        <end position="114"/>
    </location>
</feature>
<keyword evidence="3" id="KW-1185">Reference proteome</keyword>
<organism evidence="2 3">
    <name type="scientific">Podospora appendiculata</name>
    <dbReference type="NCBI Taxonomy" id="314037"/>
    <lineage>
        <taxon>Eukaryota</taxon>
        <taxon>Fungi</taxon>
        <taxon>Dikarya</taxon>
        <taxon>Ascomycota</taxon>
        <taxon>Pezizomycotina</taxon>
        <taxon>Sordariomycetes</taxon>
        <taxon>Sordariomycetidae</taxon>
        <taxon>Sordariales</taxon>
        <taxon>Podosporaceae</taxon>
        <taxon>Podospora</taxon>
    </lineage>
</organism>
<name>A0AAE1CGX5_9PEZI</name>
<evidence type="ECO:0000313" key="2">
    <source>
        <dbReference type="EMBL" id="KAK3693743.1"/>
    </source>
</evidence>
<reference evidence="2" key="2">
    <citation type="submission" date="2023-06" db="EMBL/GenBank/DDBJ databases">
        <authorList>
            <consortium name="Lawrence Berkeley National Laboratory"/>
            <person name="Haridas S."/>
            <person name="Hensen N."/>
            <person name="Bonometti L."/>
            <person name="Westerberg I."/>
            <person name="Brannstrom I.O."/>
            <person name="Guillou S."/>
            <person name="Cros-Aarteil S."/>
            <person name="Calhoun S."/>
            <person name="Kuo A."/>
            <person name="Mondo S."/>
            <person name="Pangilinan J."/>
            <person name="Riley R."/>
            <person name="Labutti K."/>
            <person name="Andreopoulos B."/>
            <person name="Lipzen A."/>
            <person name="Chen C."/>
            <person name="Yanf M."/>
            <person name="Daum C."/>
            <person name="Ng V."/>
            <person name="Clum A."/>
            <person name="Steindorff A."/>
            <person name="Ohm R."/>
            <person name="Martin F."/>
            <person name="Silar P."/>
            <person name="Natvig D."/>
            <person name="Lalanne C."/>
            <person name="Gautier V."/>
            <person name="Ament-Velasquez S.L."/>
            <person name="Kruys A."/>
            <person name="Hutchinson M.I."/>
            <person name="Powell A.J."/>
            <person name="Barry K."/>
            <person name="Miller A.N."/>
            <person name="Grigoriev I.V."/>
            <person name="Debuchy R."/>
            <person name="Gladieux P."/>
            <person name="Thoren M.H."/>
            <person name="Johannesson H."/>
        </authorList>
    </citation>
    <scope>NUCLEOTIDE SEQUENCE</scope>
    <source>
        <strain evidence="2">CBS 314.62</strain>
    </source>
</reference>
<keyword evidence="1" id="KW-0732">Signal</keyword>